<evidence type="ECO:0000256" key="8">
    <source>
        <dbReference type="ARBA" id="ARBA00023224"/>
    </source>
</evidence>
<dbReference type="GO" id="GO:0005886">
    <property type="term" value="C:plasma membrane"/>
    <property type="evidence" value="ECO:0007669"/>
    <property type="project" value="UniProtKB-SubCell"/>
</dbReference>
<dbReference type="PROSITE" id="PS00237">
    <property type="entry name" value="G_PROTEIN_RECEP_F1_1"/>
    <property type="match status" value="1"/>
</dbReference>
<keyword evidence="2" id="KW-1003">Cell membrane</keyword>
<protein>
    <submittedName>
        <fullName evidence="12">Uncharacterized protein</fullName>
    </submittedName>
</protein>
<dbReference type="InterPro" id="IPR017452">
    <property type="entry name" value="GPCR_Rhodpsn_7TM"/>
</dbReference>
<accession>A0A8J1XXC4</accession>
<dbReference type="PANTHER" id="PTHR22752">
    <property type="entry name" value="G PROTEIN-COUPLED RECEPTOR"/>
    <property type="match status" value="1"/>
</dbReference>
<keyword evidence="5 9" id="KW-0297">G-protein coupled receptor</keyword>
<comment type="caution">
    <text evidence="12">The sequence shown here is derived from an EMBL/GenBank/DDBJ whole genome shotgun (WGS) entry which is preliminary data.</text>
</comment>
<feature type="transmembrane region" description="Helical" evidence="11">
    <location>
        <begin position="24"/>
        <end position="47"/>
    </location>
</feature>
<evidence type="ECO:0000256" key="3">
    <source>
        <dbReference type="ARBA" id="ARBA00022692"/>
    </source>
</evidence>
<evidence type="ECO:0000256" key="6">
    <source>
        <dbReference type="ARBA" id="ARBA00023136"/>
    </source>
</evidence>
<dbReference type="SUPFAM" id="SSF81321">
    <property type="entry name" value="Family A G protein-coupled receptor-like"/>
    <property type="match status" value="1"/>
</dbReference>
<dbReference type="PRINTS" id="PR00237">
    <property type="entry name" value="GPCRRHODOPSN"/>
</dbReference>
<feature type="region of interest" description="Disordered" evidence="10">
    <location>
        <begin position="316"/>
        <end position="364"/>
    </location>
</feature>
<evidence type="ECO:0000256" key="1">
    <source>
        <dbReference type="ARBA" id="ARBA00004651"/>
    </source>
</evidence>
<dbReference type="Proteomes" id="UP000749559">
    <property type="component" value="Unassembled WGS sequence"/>
</dbReference>
<keyword evidence="3 9" id="KW-0812">Transmembrane</keyword>
<keyword evidence="8 9" id="KW-0807">Transducer</keyword>
<evidence type="ECO:0000256" key="2">
    <source>
        <dbReference type="ARBA" id="ARBA00022475"/>
    </source>
</evidence>
<dbReference type="PROSITE" id="PS50262">
    <property type="entry name" value="G_PROTEIN_RECEP_F1_2"/>
    <property type="match status" value="1"/>
</dbReference>
<evidence type="ECO:0000313" key="12">
    <source>
        <dbReference type="EMBL" id="CAH1792241.1"/>
    </source>
</evidence>
<sequence>METWSSNSSNIGGMDDRIRDLDKLYAFILTLVIIISILGNILVMLVIKVNKTLHTTTSAFVFNLAVCDICLAVFVIPFSVITLLYDREWMLGTIMCNIVAYLSVQCCVSSIMSLTMISLERHTAINYPLKSTSLLTKQRVGYLIVFIWIFGAIFACMGFTPLGPYGFSPGKANCAPLPYSIPLLTLAVCLPMFTMLVMYIGISRTAMKQAKKGTLVCDANNCRFVSNKKGEMKAVKTLCIITGVFFLCWAPFVIVNMISLSHNISYNMDSVTQWLPFLSTSLNPWMYSLLNRSFKRGMKKQWRKVKDRFRSMKVKPAENSVEENATELKTKARPTLTPVTNLHEKKNAELSSPSKDKSKTGKQAGIKVKEIEADNVTNINIISDGKLEC</sequence>
<evidence type="ECO:0000256" key="11">
    <source>
        <dbReference type="SAM" id="Phobius"/>
    </source>
</evidence>
<dbReference type="PANTHER" id="PTHR22752:SF14">
    <property type="entry name" value="G-PROTEIN COUPLED RECEPTORS FAMILY 1 PROFILE DOMAIN-CONTAINING PROTEIN"/>
    <property type="match status" value="1"/>
</dbReference>
<name>A0A8J1XXC4_OWEFU</name>
<evidence type="ECO:0000256" key="4">
    <source>
        <dbReference type="ARBA" id="ARBA00022989"/>
    </source>
</evidence>
<keyword evidence="7 9" id="KW-0675">Receptor</keyword>
<dbReference type="CDD" id="cd14967">
    <property type="entry name" value="7tmA_amine_R-like"/>
    <property type="match status" value="1"/>
</dbReference>
<keyword evidence="4 11" id="KW-1133">Transmembrane helix</keyword>
<dbReference type="OrthoDB" id="5955450at2759"/>
<proteinExistence type="inferred from homology"/>
<dbReference type="GO" id="GO:0004930">
    <property type="term" value="F:G protein-coupled receptor activity"/>
    <property type="evidence" value="ECO:0007669"/>
    <property type="project" value="UniProtKB-KW"/>
</dbReference>
<dbReference type="AlphaFoldDB" id="A0A8J1XXC4"/>
<feature type="transmembrane region" description="Helical" evidence="11">
    <location>
        <begin position="271"/>
        <end position="290"/>
    </location>
</feature>
<feature type="transmembrane region" description="Helical" evidence="11">
    <location>
        <begin position="59"/>
        <end position="85"/>
    </location>
</feature>
<evidence type="ECO:0000313" key="13">
    <source>
        <dbReference type="Proteomes" id="UP000749559"/>
    </source>
</evidence>
<feature type="transmembrane region" description="Helical" evidence="11">
    <location>
        <begin position="91"/>
        <end position="119"/>
    </location>
</feature>
<dbReference type="Gene3D" id="1.20.1070.10">
    <property type="entry name" value="Rhodopsin 7-helix transmembrane proteins"/>
    <property type="match status" value="1"/>
</dbReference>
<dbReference type="EMBL" id="CAIIXF020000008">
    <property type="protein sequence ID" value="CAH1792241.1"/>
    <property type="molecule type" value="Genomic_DNA"/>
</dbReference>
<reference evidence="12" key="1">
    <citation type="submission" date="2022-03" db="EMBL/GenBank/DDBJ databases">
        <authorList>
            <person name="Martin C."/>
        </authorList>
    </citation>
    <scope>NUCLEOTIDE SEQUENCE</scope>
</reference>
<keyword evidence="13" id="KW-1185">Reference proteome</keyword>
<feature type="compositionally biased region" description="Basic and acidic residues" evidence="10">
    <location>
        <begin position="342"/>
        <end position="359"/>
    </location>
</feature>
<feature type="transmembrane region" description="Helical" evidence="11">
    <location>
        <begin position="238"/>
        <end position="259"/>
    </location>
</feature>
<dbReference type="InterPro" id="IPR000276">
    <property type="entry name" value="GPCR_Rhodpsn"/>
</dbReference>
<comment type="subcellular location">
    <subcellularLocation>
        <location evidence="1">Cell membrane</location>
        <topology evidence="1">Multi-pass membrane protein</topology>
    </subcellularLocation>
</comment>
<evidence type="ECO:0000256" key="5">
    <source>
        <dbReference type="ARBA" id="ARBA00023040"/>
    </source>
</evidence>
<dbReference type="Pfam" id="PF00001">
    <property type="entry name" value="7tm_1"/>
    <property type="match status" value="1"/>
</dbReference>
<evidence type="ECO:0000256" key="7">
    <source>
        <dbReference type="ARBA" id="ARBA00023170"/>
    </source>
</evidence>
<evidence type="ECO:0000256" key="9">
    <source>
        <dbReference type="RuleBase" id="RU000688"/>
    </source>
</evidence>
<comment type="similarity">
    <text evidence="9">Belongs to the G-protein coupled receptor 1 family.</text>
</comment>
<gene>
    <name evidence="12" type="ORF">OFUS_LOCUS17241</name>
</gene>
<keyword evidence="6 11" id="KW-0472">Membrane</keyword>
<evidence type="ECO:0000256" key="10">
    <source>
        <dbReference type="SAM" id="MobiDB-lite"/>
    </source>
</evidence>
<feature type="transmembrane region" description="Helical" evidence="11">
    <location>
        <begin position="140"/>
        <end position="160"/>
    </location>
</feature>
<organism evidence="12 13">
    <name type="scientific">Owenia fusiformis</name>
    <name type="common">Polychaete worm</name>
    <dbReference type="NCBI Taxonomy" id="6347"/>
    <lineage>
        <taxon>Eukaryota</taxon>
        <taxon>Metazoa</taxon>
        <taxon>Spiralia</taxon>
        <taxon>Lophotrochozoa</taxon>
        <taxon>Annelida</taxon>
        <taxon>Polychaeta</taxon>
        <taxon>Sedentaria</taxon>
        <taxon>Canalipalpata</taxon>
        <taxon>Sabellida</taxon>
        <taxon>Oweniida</taxon>
        <taxon>Oweniidae</taxon>
        <taxon>Owenia</taxon>
    </lineage>
</organism>
<feature type="transmembrane region" description="Helical" evidence="11">
    <location>
        <begin position="180"/>
        <end position="202"/>
    </location>
</feature>
<dbReference type="SMART" id="SM01381">
    <property type="entry name" value="7TM_GPCR_Srsx"/>
    <property type="match status" value="1"/>
</dbReference>